<comment type="caution">
    <text evidence="1">The sequence shown here is derived from an EMBL/GenBank/DDBJ whole genome shotgun (WGS) entry which is preliminary data.</text>
</comment>
<dbReference type="InterPro" id="IPR046871">
    <property type="entry name" value="Pro_CA_2"/>
</dbReference>
<dbReference type="GO" id="GO:0004089">
    <property type="term" value="F:carbonate dehydratase activity"/>
    <property type="evidence" value="ECO:0007669"/>
    <property type="project" value="InterPro"/>
</dbReference>
<evidence type="ECO:0000313" key="2">
    <source>
        <dbReference type="Proteomes" id="UP000178880"/>
    </source>
</evidence>
<dbReference type="Gene3D" id="3.40.1050.10">
    <property type="entry name" value="Carbonic anhydrase"/>
    <property type="match status" value="1"/>
</dbReference>
<dbReference type="AlphaFoldDB" id="A0A1G2CD38"/>
<dbReference type="STRING" id="1798650.A2945_05010"/>
<proteinExistence type="predicted"/>
<dbReference type="SUPFAM" id="SSF53056">
    <property type="entry name" value="beta-carbonic anhydrase, cab"/>
    <property type="match status" value="1"/>
</dbReference>
<dbReference type="Pfam" id="PF20393">
    <property type="entry name" value="Pro_CA_2"/>
    <property type="match status" value="1"/>
</dbReference>
<organism evidence="1 2">
    <name type="scientific">Candidatus Liptonbacteria bacterium RIFCSPLOWO2_01_FULL_52_25</name>
    <dbReference type="NCBI Taxonomy" id="1798650"/>
    <lineage>
        <taxon>Bacteria</taxon>
        <taxon>Candidatus Liptoniibacteriota</taxon>
    </lineage>
</organism>
<gene>
    <name evidence="1" type="ORF">A2945_05010</name>
</gene>
<sequence>MSMAKKLLVKSKVSREHYKADACVVWCFDDRFTPTRRRFFKKLGLQRIDRVIIAGGAKVLAVAESTFDKKFVLGQITTSIRLHHTKHVILVTHSDCGAYGGLAAFGNDSVKELAAHARDQKRAVAAVKKAVPRGTRVESVFVDFEGVWRI</sequence>
<name>A0A1G2CD38_9BACT</name>
<evidence type="ECO:0008006" key="3">
    <source>
        <dbReference type="Google" id="ProtNLM"/>
    </source>
</evidence>
<dbReference type="EMBL" id="MHLA01000017">
    <property type="protein sequence ID" value="OGY99298.1"/>
    <property type="molecule type" value="Genomic_DNA"/>
</dbReference>
<reference evidence="1 2" key="1">
    <citation type="journal article" date="2016" name="Nat. Commun.">
        <title>Thousands of microbial genomes shed light on interconnected biogeochemical processes in an aquifer system.</title>
        <authorList>
            <person name="Anantharaman K."/>
            <person name="Brown C.T."/>
            <person name="Hug L.A."/>
            <person name="Sharon I."/>
            <person name="Castelle C.J."/>
            <person name="Probst A.J."/>
            <person name="Thomas B.C."/>
            <person name="Singh A."/>
            <person name="Wilkins M.J."/>
            <person name="Karaoz U."/>
            <person name="Brodie E.L."/>
            <person name="Williams K.H."/>
            <person name="Hubbard S.S."/>
            <person name="Banfield J.F."/>
        </authorList>
    </citation>
    <scope>NUCLEOTIDE SEQUENCE [LARGE SCALE GENOMIC DNA]</scope>
</reference>
<accession>A0A1G2CD38</accession>
<evidence type="ECO:0000313" key="1">
    <source>
        <dbReference type="EMBL" id="OGY99298.1"/>
    </source>
</evidence>
<protein>
    <recommendedName>
        <fullName evidence="3">Carbonic anhydrase</fullName>
    </recommendedName>
</protein>
<dbReference type="GO" id="GO:0008270">
    <property type="term" value="F:zinc ion binding"/>
    <property type="evidence" value="ECO:0007669"/>
    <property type="project" value="InterPro"/>
</dbReference>
<dbReference type="InterPro" id="IPR036874">
    <property type="entry name" value="Carbonic_anhydrase_sf"/>
</dbReference>
<dbReference type="Proteomes" id="UP000178880">
    <property type="component" value="Unassembled WGS sequence"/>
</dbReference>